<accession>A0A0D3ATD6</accession>
<dbReference type="HOGENOM" id="CLU_2174496_0_0_1"/>
<sequence length="110" mass="12591">MTFVGSESLDHHPPPSPSVHGHHLVSHTQRPLLVSCLLGALFLDTILRLDERTLLEQGDLKQDFHASPYTIVSKENHHQERTVETERQGEHFTASHFFFLKNLSSDEHVF</sequence>
<dbReference type="EnsemblPlants" id="Bo2g114000.1">
    <property type="protein sequence ID" value="Bo2g114000.1"/>
    <property type="gene ID" value="Bo2g114000"/>
</dbReference>
<reference evidence="2" key="2">
    <citation type="submission" date="2015-03" db="UniProtKB">
        <authorList>
            <consortium name="EnsemblPlants"/>
        </authorList>
    </citation>
    <scope>IDENTIFICATION</scope>
</reference>
<dbReference type="Gramene" id="Bo2g114000.1">
    <property type="protein sequence ID" value="Bo2g114000.1"/>
    <property type="gene ID" value="Bo2g114000"/>
</dbReference>
<evidence type="ECO:0000313" key="3">
    <source>
        <dbReference type="Proteomes" id="UP000032141"/>
    </source>
</evidence>
<name>A0A0D3ATD6_BRAOL</name>
<evidence type="ECO:0000313" key="2">
    <source>
        <dbReference type="EnsemblPlants" id="Bo2g114000.1"/>
    </source>
</evidence>
<keyword evidence="3" id="KW-1185">Reference proteome</keyword>
<proteinExistence type="predicted"/>
<reference evidence="2 3" key="1">
    <citation type="journal article" date="2014" name="Genome Biol.">
        <title>Transcriptome and methylome profiling reveals relics of genome dominance in the mesopolyploid Brassica oleracea.</title>
        <authorList>
            <person name="Parkin I.A."/>
            <person name="Koh C."/>
            <person name="Tang H."/>
            <person name="Robinson S.J."/>
            <person name="Kagale S."/>
            <person name="Clarke W.E."/>
            <person name="Town C.D."/>
            <person name="Nixon J."/>
            <person name="Krishnakumar V."/>
            <person name="Bidwell S.L."/>
            <person name="Denoeud F."/>
            <person name="Belcram H."/>
            <person name="Links M.G."/>
            <person name="Just J."/>
            <person name="Clarke C."/>
            <person name="Bender T."/>
            <person name="Huebert T."/>
            <person name="Mason A.S."/>
            <person name="Pires J.C."/>
            <person name="Barker G."/>
            <person name="Moore J."/>
            <person name="Walley P.G."/>
            <person name="Manoli S."/>
            <person name="Batley J."/>
            <person name="Edwards D."/>
            <person name="Nelson M.N."/>
            <person name="Wang X."/>
            <person name="Paterson A.H."/>
            <person name="King G."/>
            <person name="Bancroft I."/>
            <person name="Chalhoub B."/>
            <person name="Sharpe A.G."/>
        </authorList>
    </citation>
    <scope>NUCLEOTIDE SEQUENCE</scope>
    <source>
        <strain evidence="2 3">cv. TO1000</strain>
    </source>
</reference>
<protein>
    <submittedName>
        <fullName evidence="2">Uncharacterized protein</fullName>
    </submittedName>
</protein>
<organism evidence="2 3">
    <name type="scientific">Brassica oleracea var. oleracea</name>
    <dbReference type="NCBI Taxonomy" id="109376"/>
    <lineage>
        <taxon>Eukaryota</taxon>
        <taxon>Viridiplantae</taxon>
        <taxon>Streptophyta</taxon>
        <taxon>Embryophyta</taxon>
        <taxon>Tracheophyta</taxon>
        <taxon>Spermatophyta</taxon>
        <taxon>Magnoliopsida</taxon>
        <taxon>eudicotyledons</taxon>
        <taxon>Gunneridae</taxon>
        <taxon>Pentapetalae</taxon>
        <taxon>rosids</taxon>
        <taxon>malvids</taxon>
        <taxon>Brassicales</taxon>
        <taxon>Brassicaceae</taxon>
        <taxon>Brassiceae</taxon>
        <taxon>Brassica</taxon>
    </lineage>
</organism>
<dbReference type="Proteomes" id="UP000032141">
    <property type="component" value="Chromosome C2"/>
</dbReference>
<dbReference type="AlphaFoldDB" id="A0A0D3ATD6"/>
<evidence type="ECO:0000256" key="1">
    <source>
        <dbReference type="SAM" id="MobiDB-lite"/>
    </source>
</evidence>
<feature type="region of interest" description="Disordered" evidence="1">
    <location>
        <begin position="1"/>
        <end position="23"/>
    </location>
</feature>